<dbReference type="WBParaSite" id="jg3736">
    <property type="protein sequence ID" value="jg3736"/>
    <property type="gene ID" value="jg3736"/>
</dbReference>
<sequence>MMTIVVWDEIGKFLGVKGENRAIFANEIKRHVARINGLPDDNDFFNKLSHDVVYGEILKMFAKMVDYKSVTSQTFVSIEFLIRSIHEHISEPAEAITERNWISGVNSVSREFERMSNRLVFFGIFQKRRSLTYLNATRALKILVDDDKTEAKHVWMILQQLGLTIDEEKGDGVNLDNLSFGSDQV</sequence>
<dbReference type="AlphaFoldDB" id="A0A915EC59"/>
<accession>A0A915EC59</accession>
<protein>
    <submittedName>
        <fullName evidence="2">Uncharacterized protein</fullName>
    </submittedName>
</protein>
<evidence type="ECO:0000313" key="1">
    <source>
        <dbReference type="Proteomes" id="UP000887574"/>
    </source>
</evidence>
<proteinExistence type="predicted"/>
<keyword evidence="1" id="KW-1185">Reference proteome</keyword>
<dbReference type="Proteomes" id="UP000887574">
    <property type="component" value="Unplaced"/>
</dbReference>
<organism evidence="1 2">
    <name type="scientific">Ditylenchus dipsaci</name>
    <dbReference type="NCBI Taxonomy" id="166011"/>
    <lineage>
        <taxon>Eukaryota</taxon>
        <taxon>Metazoa</taxon>
        <taxon>Ecdysozoa</taxon>
        <taxon>Nematoda</taxon>
        <taxon>Chromadorea</taxon>
        <taxon>Rhabditida</taxon>
        <taxon>Tylenchina</taxon>
        <taxon>Tylenchomorpha</taxon>
        <taxon>Sphaerularioidea</taxon>
        <taxon>Anguinidae</taxon>
        <taxon>Anguininae</taxon>
        <taxon>Ditylenchus</taxon>
    </lineage>
</organism>
<evidence type="ECO:0000313" key="2">
    <source>
        <dbReference type="WBParaSite" id="jg3736"/>
    </source>
</evidence>
<reference evidence="2" key="1">
    <citation type="submission" date="2022-11" db="UniProtKB">
        <authorList>
            <consortium name="WormBaseParasite"/>
        </authorList>
    </citation>
    <scope>IDENTIFICATION</scope>
</reference>
<name>A0A915EC59_9BILA</name>